<feature type="region of interest" description="Disordered" evidence="6">
    <location>
        <begin position="50"/>
        <end position="70"/>
    </location>
</feature>
<dbReference type="FunFam" id="3.30.730.10:FF:000001">
    <property type="entry name" value="Ethylene-responsive transcription factor 2"/>
    <property type="match status" value="1"/>
</dbReference>
<keyword evidence="3" id="KW-0238">DNA-binding</keyword>
<evidence type="ECO:0000256" key="3">
    <source>
        <dbReference type="ARBA" id="ARBA00023125"/>
    </source>
</evidence>
<evidence type="ECO:0000256" key="5">
    <source>
        <dbReference type="ARBA" id="ARBA00023242"/>
    </source>
</evidence>
<comment type="caution">
    <text evidence="8">The sequence shown here is derived from an EMBL/GenBank/DDBJ whole genome shotgun (WGS) entry which is preliminary data.</text>
</comment>
<dbReference type="EMBL" id="PQIB02000014">
    <property type="protein sequence ID" value="RLM68860.1"/>
    <property type="molecule type" value="Genomic_DNA"/>
</dbReference>
<dbReference type="PANTHER" id="PTHR31190">
    <property type="entry name" value="DNA-BINDING DOMAIN"/>
    <property type="match status" value="1"/>
</dbReference>
<proteinExistence type="predicted"/>
<dbReference type="Gene3D" id="3.30.730.10">
    <property type="entry name" value="AP2/ERF domain"/>
    <property type="match status" value="1"/>
</dbReference>
<dbReference type="AlphaFoldDB" id="A0A3L6Q313"/>
<evidence type="ECO:0000256" key="6">
    <source>
        <dbReference type="SAM" id="MobiDB-lite"/>
    </source>
</evidence>
<evidence type="ECO:0000313" key="9">
    <source>
        <dbReference type="Proteomes" id="UP000275267"/>
    </source>
</evidence>
<protein>
    <recommendedName>
        <fullName evidence="7">AP2/ERF domain-containing protein</fullName>
    </recommendedName>
</protein>
<dbReference type="Pfam" id="PF00847">
    <property type="entry name" value="AP2"/>
    <property type="match status" value="1"/>
</dbReference>
<dbReference type="InterPro" id="IPR016177">
    <property type="entry name" value="DNA-bd_dom_sf"/>
</dbReference>
<dbReference type="Proteomes" id="UP000275267">
    <property type="component" value="Unassembled WGS sequence"/>
</dbReference>
<keyword evidence="9" id="KW-1185">Reference proteome</keyword>
<dbReference type="CDD" id="cd00018">
    <property type="entry name" value="AP2"/>
    <property type="match status" value="1"/>
</dbReference>
<feature type="compositionally biased region" description="Low complexity" evidence="6">
    <location>
        <begin position="52"/>
        <end position="68"/>
    </location>
</feature>
<dbReference type="STRING" id="4540.A0A3L6Q313"/>
<name>A0A3L6Q313_PANMI</name>
<dbReference type="InterPro" id="IPR044808">
    <property type="entry name" value="ERF_plant"/>
</dbReference>
<comment type="subcellular location">
    <subcellularLocation>
        <location evidence="1">Nucleus</location>
    </subcellularLocation>
</comment>
<keyword evidence="2" id="KW-0805">Transcription regulation</keyword>
<dbReference type="SMART" id="SM00380">
    <property type="entry name" value="AP2"/>
    <property type="match status" value="1"/>
</dbReference>
<dbReference type="GO" id="GO:0003677">
    <property type="term" value="F:DNA binding"/>
    <property type="evidence" value="ECO:0007669"/>
    <property type="project" value="UniProtKB-KW"/>
</dbReference>
<gene>
    <name evidence="8" type="ORF">C2845_PM17G07410</name>
</gene>
<reference evidence="9" key="1">
    <citation type="journal article" date="2019" name="Nat. Commun.">
        <title>The genome of broomcorn millet.</title>
        <authorList>
            <person name="Zou C."/>
            <person name="Miki D."/>
            <person name="Li D."/>
            <person name="Tang Q."/>
            <person name="Xiao L."/>
            <person name="Rajput S."/>
            <person name="Deng P."/>
            <person name="Jia W."/>
            <person name="Huang R."/>
            <person name="Zhang M."/>
            <person name="Sun Y."/>
            <person name="Hu J."/>
            <person name="Fu X."/>
            <person name="Schnable P.S."/>
            <person name="Li F."/>
            <person name="Zhang H."/>
            <person name="Feng B."/>
            <person name="Zhu X."/>
            <person name="Liu R."/>
            <person name="Schnable J.C."/>
            <person name="Zhu J.-K."/>
            <person name="Zhang H."/>
        </authorList>
    </citation>
    <scope>NUCLEOTIDE SEQUENCE [LARGE SCALE GENOMIC DNA]</scope>
</reference>
<feature type="region of interest" description="Disordered" evidence="6">
    <location>
        <begin position="113"/>
        <end position="152"/>
    </location>
</feature>
<evidence type="ECO:0000256" key="4">
    <source>
        <dbReference type="ARBA" id="ARBA00023163"/>
    </source>
</evidence>
<feature type="region of interest" description="Disordered" evidence="6">
    <location>
        <begin position="244"/>
        <end position="273"/>
    </location>
</feature>
<dbReference type="InterPro" id="IPR036955">
    <property type="entry name" value="AP2/ERF_dom_sf"/>
</dbReference>
<feature type="domain" description="AP2/ERF" evidence="7">
    <location>
        <begin position="155"/>
        <end position="213"/>
    </location>
</feature>
<dbReference type="GO" id="GO:0009873">
    <property type="term" value="P:ethylene-activated signaling pathway"/>
    <property type="evidence" value="ECO:0007669"/>
    <property type="project" value="InterPro"/>
</dbReference>
<dbReference type="GO" id="GO:0003700">
    <property type="term" value="F:DNA-binding transcription factor activity"/>
    <property type="evidence" value="ECO:0007669"/>
    <property type="project" value="InterPro"/>
</dbReference>
<dbReference type="PROSITE" id="PS51032">
    <property type="entry name" value="AP2_ERF"/>
    <property type="match status" value="1"/>
</dbReference>
<dbReference type="GO" id="GO:0005634">
    <property type="term" value="C:nucleus"/>
    <property type="evidence" value="ECO:0007669"/>
    <property type="project" value="UniProtKB-SubCell"/>
</dbReference>
<accession>A0A3L6Q313</accession>
<feature type="compositionally biased region" description="Low complexity" evidence="6">
    <location>
        <begin position="120"/>
        <end position="137"/>
    </location>
</feature>
<keyword evidence="4" id="KW-0804">Transcription</keyword>
<keyword evidence="5" id="KW-0539">Nucleus</keyword>
<dbReference type="OrthoDB" id="683213at2759"/>
<dbReference type="InterPro" id="IPR001471">
    <property type="entry name" value="AP2/ERF_dom"/>
</dbReference>
<organism evidence="8 9">
    <name type="scientific">Panicum miliaceum</name>
    <name type="common">Proso millet</name>
    <name type="synonym">Broomcorn millet</name>
    <dbReference type="NCBI Taxonomy" id="4540"/>
    <lineage>
        <taxon>Eukaryota</taxon>
        <taxon>Viridiplantae</taxon>
        <taxon>Streptophyta</taxon>
        <taxon>Embryophyta</taxon>
        <taxon>Tracheophyta</taxon>
        <taxon>Spermatophyta</taxon>
        <taxon>Magnoliopsida</taxon>
        <taxon>Liliopsida</taxon>
        <taxon>Poales</taxon>
        <taxon>Poaceae</taxon>
        <taxon>PACMAD clade</taxon>
        <taxon>Panicoideae</taxon>
        <taxon>Panicodae</taxon>
        <taxon>Paniceae</taxon>
        <taxon>Panicinae</taxon>
        <taxon>Panicum</taxon>
        <taxon>Panicum sect. Panicum</taxon>
    </lineage>
</organism>
<evidence type="ECO:0000313" key="8">
    <source>
        <dbReference type="EMBL" id="RLM68860.1"/>
    </source>
</evidence>
<evidence type="ECO:0000256" key="2">
    <source>
        <dbReference type="ARBA" id="ARBA00023015"/>
    </source>
</evidence>
<evidence type="ECO:0000256" key="1">
    <source>
        <dbReference type="ARBA" id="ARBA00004123"/>
    </source>
</evidence>
<dbReference type="PRINTS" id="PR00367">
    <property type="entry name" value="ETHRSPELEMNT"/>
</dbReference>
<feature type="compositionally biased region" description="Basic residues" evidence="6">
    <location>
        <begin position="244"/>
        <end position="253"/>
    </location>
</feature>
<evidence type="ECO:0000259" key="7">
    <source>
        <dbReference type="PROSITE" id="PS51032"/>
    </source>
</evidence>
<dbReference type="SUPFAM" id="SSF54171">
    <property type="entry name" value="DNA-binding domain"/>
    <property type="match status" value="1"/>
</dbReference>
<sequence length="327" mass="34547">MENQLYTTYRYPAAQPAASPNFDFGVTDSGMLLQLEAFLLDGIDAEPAEVCSDWSSPSLSSSASNSSSEVGATMGSAATIGDSQHWMPGTDDTNDMLLQLDAFLLGTDPDAAEECSDWLSPSSPSSSEAATVSPSTPGEHQLQNADVSPGEKRQAFIGVRKRPWGKFAAEIRDSTRKGARVWIGTFDTPEAAALAYDQAAFSARGAGAVLNFPVERVRESLGALALAGAGAGICGSPVLALKRRHSKRTRTRKLTPATHSSKNPKPLHPPARLSSGVAAAVPLQQTTTAPMMTSASQFPCGIVELDDLGDDYLEELLRVVSSELGEF</sequence>
<dbReference type="PANTHER" id="PTHR31190:SF367">
    <property type="entry name" value="AP2_ERF DOMAIN-CONTAINING PROTEIN"/>
    <property type="match status" value="1"/>
</dbReference>